<evidence type="ECO:0000313" key="3">
    <source>
        <dbReference type="Proteomes" id="UP001307168"/>
    </source>
</evidence>
<gene>
    <name evidence="2" type="ORF">P4706_28180</name>
</gene>
<sequence length="80" mass="8966">MKKSFWKDGLSIKETKFSIIGFMLILVFIFALVYLAIHRQLDDELIEMFNSLLLAFVGINAVDRVSTALQQEGGGNDNGI</sequence>
<dbReference type="RefSeq" id="WP_367408413.1">
    <property type="nucleotide sequence ID" value="NZ_JARNBH010000042.1"/>
</dbReference>
<accession>A0AAW9NP54</accession>
<keyword evidence="1" id="KW-0472">Membrane</keyword>
<comment type="caution">
    <text evidence="2">The sequence shown here is derived from an EMBL/GenBank/DDBJ whole genome shotgun (WGS) entry which is preliminary data.</text>
</comment>
<feature type="transmembrane region" description="Helical" evidence="1">
    <location>
        <begin position="17"/>
        <end position="37"/>
    </location>
</feature>
<reference evidence="2 3" key="1">
    <citation type="submission" date="2023-03" db="EMBL/GenBank/DDBJ databases">
        <title>Bacillus Genome Sequencing.</title>
        <authorList>
            <person name="Dunlap C."/>
        </authorList>
    </citation>
    <scope>NUCLEOTIDE SEQUENCE [LARGE SCALE GENOMIC DNA]</scope>
    <source>
        <strain evidence="2 3">B-41290</strain>
    </source>
</reference>
<organism evidence="2 3">
    <name type="scientific">Peribacillus castrilensis</name>
    <dbReference type="NCBI Taxonomy" id="2897690"/>
    <lineage>
        <taxon>Bacteria</taxon>
        <taxon>Bacillati</taxon>
        <taxon>Bacillota</taxon>
        <taxon>Bacilli</taxon>
        <taxon>Bacillales</taxon>
        <taxon>Bacillaceae</taxon>
        <taxon>Peribacillus</taxon>
    </lineage>
</organism>
<protein>
    <submittedName>
        <fullName evidence="2">Uncharacterized protein</fullName>
    </submittedName>
</protein>
<keyword evidence="1" id="KW-0812">Transmembrane</keyword>
<dbReference type="AlphaFoldDB" id="A0AAW9NP54"/>
<evidence type="ECO:0000313" key="2">
    <source>
        <dbReference type="EMBL" id="MEC0276872.1"/>
    </source>
</evidence>
<keyword evidence="1" id="KW-1133">Transmembrane helix</keyword>
<dbReference type="EMBL" id="JARNBH010000042">
    <property type="protein sequence ID" value="MEC0276872.1"/>
    <property type="molecule type" value="Genomic_DNA"/>
</dbReference>
<name>A0AAW9NP54_9BACI</name>
<keyword evidence="3" id="KW-1185">Reference proteome</keyword>
<dbReference type="Proteomes" id="UP001307168">
    <property type="component" value="Unassembled WGS sequence"/>
</dbReference>
<proteinExistence type="predicted"/>
<evidence type="ECO:0000256" key="1">
    <source>
        <dbReference type="SAM" id="Phobius"/>
    </source>
</evidence>